<dbReference type="OrthoDB" id="2379842at2759"/>
<organism evidence="1 2">
    <name type="scientific">Circinella minor</name>
    <dbReference type="NCBI Taxonomy" id="1195481"/>
    <lineage>
        <taxon>Eukaryota</taxon>
        <taxon>Fungi</taxon>
        <taxon>Fungi incertae sedis</taxon>
        <taxon>Mucoromycota</taxon>
        <taxon>Mucoromycotina</taxon>
        <taxon>Mucoromycetes</taxon>
        <taxon>Mucorales</taxon>
        <taxon>Lichtheimiaceae</taxon>
        <taxon>Circinella</taxon>
    </lineage>
</organism>
<evidence type="ECO:0000313" key="2">
    <source>
        <dbReference type="Proteomes" id="UP000646827"/>
    </source>
</evidence>
<reference evidence="1 2" key="1">
    <citation type="submission" date="2020-12" db="EMBL/GenBank/DDBJ databases">
        <title>Metabolic potential, ecology and presence of endohyphal bacteria is reflected in genomic diversity of Mucoromycotina.</title>
        <authorList>
            <person name="Muszewska A."/>
            <person name="Okrasinska A."/>
            <person name="Steczkiewicz K."/>
            <person name="Drgas O."/>
            <person name="Orlowska M."/>
            <person name="Perlinska-Lenart U."/>
            <person name="Aleksandrzak-Piekarczyk T."/>
            <person name="Szatraj K."/>
            <person name="Zielenkiewicz U."/>
            <person name="Pilsyk S."/>
            <person name="Malc E."/>
            <person name="Mieczkowski P."/>
            <person name="Kruszewska J.S."/>
            <person name="Biernat P."/>
            <person name="Pawlowska J."/>
        </authorList>
    </citation>
    <scope>NUCLEOTIDE SEQUENCE [LARGE SCALE GENOMIC DNA]</scope>
    <source>
        <strain evidence="1 2">CBS 142.35</strain>
    </source>
</reference>
<proteinExistence type="predicted"/>
<dbReference type="AlphaFoldDB" id="A0A8H7RW80"/>
<name>A0A8H7RW80_9FUNG</name>
<keyword evidence="2" id="KW-1185">Reference proteome</keyword>
<evidence type="ECO:0000313" key="1">
    <source>
        <dbReference type="EMBL" id="KAG2217960.1"/>
    </source>
</evidence>
<sequence>MALRPLNVHSQQWRIVSFFDGEHNHKFAQEISSYSMARCLDTEEEAIVISMIKSHATNNSILSFLASKGKIINPKKVTNLRQTIFNNDPQHTMFNLIKKLEEK</sequence>
<protein>
    <submittedName>
        <fullName evidence="1">Uncharacterized protein</fullName>
    </submittedName>
</protein>
<feature type="non-terminal residue" evidence="1">
    <location>
        <position position="103"/>
    </location>
</feature>
<gene>
    <name evidence="1" type="ORF">INT45_001394</name>
</gene>
<dbReference type="Proteomes" id="UP000646827">
    <property type="component" value="Unassembled WGS sequence"/>
</dbReference>
<dbReference type="EMBL" id="JAEPRB010000260">
    <property type="protein sequence ID" value="KAG2217960.1"/>
    <property type="molecule type" value="Genomic_DNA"/>
</dbReference>
<accession>A0A8H7RW80</accession>
<comment type="caution">
    <text evidence="1">The sequence shown here is derived from an EMBL/GenBank/DDBJ whole genome shotgun (WGS) entry which is preliminary data.</text>
</comment>